<dbReference type="InParanoid" id="G3AH48"/>
<evidence type="ECO:0000313" key="9">
    <source>
        <dbReference type="EMBL" id="EGW35478.1"/>
    </source>
</evidence>
<sequence>MSTQPHIVIVGAGILGLSTALAVSEHLKIAHDITIIAEHGPHNQSMNANMTNFPQYTSPWAGAHFRPFPSKNPQEYAEMKLTRLTLKKFKQFAVEYPESSIKFVEGVEYLEAPDEHYKKVGEGYSDGMDNFSRIHDKPGYMGFKYDTWVVNSPLYLHFLYRKLISEYHVKFLNAKLTSLSQVNDYITGNPVIINCSGMGLRYNGGFDPNCFPIRGQTLLINPPKGCSYLNQTITYQHADGNWTFVIPRPSNGGIILGGTKQVGDSFTGIRQEDTDALLKRGEKYFPELMRTTRDNKKFFDILRVNVGLRPARQSGLNISIEHQEANVVINNYGAGGMGYELSYGSGLMVYEKLTEVLSRTFKL</sequence>
<feature type="domain" description="FAD dependent oxidoreductase" evidence="8">
    <location>
        <begin position="7"/>
        <end position="349"/>
    </location>
</feature>
<gene>
    <name evidence="9" type="ORF">SPAPADRAFT_58710</name>
</gene>
<evidence type="ECO:0000256" key="1">
    <source>
        <dbReference type="ARBA" id="ARBA00001974"/>
    </source>
</evidence>
<evidence type="ECO:0000256" key="7">
    <source>
        <dbReference type="SAM" id="SignalP"/>
    </source>
</evidence>
<feature type="signal peptide" evidence="7">
    <location>
        <begin position="1"/>
        <end position="20"/>
    </location>
</feature>
<feature type="chain" id="PRO_5003442377" evidence="7">
    <location>
        <begin position="21"/>
        <end position="363"/>
    </location>
</feature>
<accession>G3AH48</accession>
<reference evidence="9 10" key="1">
    <citation type="journal article" date="2011" name="Proc. Natl. Acad. Sci. U.S.A.">
        <title>Comparative genomics of xylose-fermenting fungi for enhanced biofuel production.</title>
        <authorList>
            <person name="Wohlbach D.J."/>
            <person name="Kuo A."/>
            <person name="Sato T.K."/>
            <person name="Potts K.M."/>
            <person name="Salamov A.A."/>
            <person name="LaButti K.M."/>
            <person name="Sun H."/>
            <person name="Clum A."/>
            <person name="Pangilinan J.L."/>
            <person name="Lindquist E.A."/>
            <person name="Lucas S."/>
            <person name="Lapidus A."/>
            <person name="Jin M."/>
            <person name="Gunawan C."/>
            <person name="Balan V."/>
            <person name="Dale B.E."/>
            <person name="Jeffries T.W."/>
            <person name="Zinkel R."/>
            <person name="Barry K.W."/>
            <person name="Grigoriev I.V."/>
            <person name="Gasch A.P."/>
        </authorList>
    </citation>
    <scope>NUCLEOTIDE SEQUENCE [LARGE SCALE GENOMIC DNA]</scope>
    <source>
        <strain evidence="10">NRRL Y-27907 / 11-Y1</strain>
    </source>
</reference>
<dbReference type="KEGG" id="spaa:SPAPADRAFT_58710"/>
<dbReference type="GO" id="GO:0019478">
    <property type="term" value="P:D-amino acid catabolic process"/>
    <property type="evidence" value="ECO:0007669"/>
    <property type="project" value="TreeGrafter"/>
</dbReference>
<dbReference type="STRING" id="619300.G3AH48"/>
<dbReference type="HOGENOM" id="CLU_034311_2_0_1"/>
<evidence type="ECO:0000256" key="6">
    <source>
        <dbReference type="PIRSR" id="PIRSR000189-1"/>
    </source>
</evidence>
<dbReference type="AlphaFoldDB" id="G3AH48"/>
<evidence type="ECO:0000313" key="10">
    <source>
        <dbReference type="Proteomes" id="UP000000709"/>
    </source>
</evidence>
<evidence type="ECO:0000256" key="2">
    <source>
        <dbReference type="ARBA" id="ARBA00006730"/>
    </source>
</evidence>
<name>G3AH48_SPAPN</name>
<dbReference type="OrthoDB" id="2015447at2759"/>
<evidence type="ECO:0000256" key="3">
    <source>
        <dbReference type="ARBA" id="ARBA00022630"/>
    </source>
</evidence>
<proteinExistence type="inferred from homology"/>
<dbReference type="GO" id="GO:0003884">
    <property type="term" value="F:D-amino-acid oxidase activity"/>
    <property type="evidence" value="ECO:0007669"/>
    <property type="project" value="InterPro"/>
</dbReference>
<evidence type="ECO:0000256" key="5">
    <source>
        <dbReference type="ARBA" id="ARBA00023002"/>
    </source>
</evidence>
<dbReference type="PANTHER" id="PTHR11530:SF26">
    <property type="entry name" value="FAD DEPENDENT OXIDOREDUCTASE SUPERFAMILY (AFU_ORTHOLOGUE AFUA_5G13940)"/>
    <property type="match status" value="1"/>
</dbReference>
<dbReference type="PIRSF" id="PIRSF000189">
    <property type="entry name" value="D-aa_oxidase"/>
    <property type="match status" value="1"/>
</dbReference>
<protein>
    <submittedName>
        <fullName evidence="9">D-amino acid oxidase</fullName>
    </submittedName>
</protein>
<dbReference type="PANTHER" id="PTHR11530">
    <property type="entry name" value="D-AMINO ACID OXIDASE"/>
    <property type="match status" value="1"/>
</dbReference>
<keyword evidence="4 6" id="KW-0274">FAD</keyword>
<evidence type="ECO:0000256" key="4">
    <source>
        <dbReference type="ARBA" id="ARBA00022827"/>
    </source>
</evidence>
<dbReference type="Gene3D" id="3.30.9.10">
    <property type="entry name" value="D-Amino Acid Oxidase, subunit A, domain 2"/>
    <property type="match status" value="1"/>
</dbReference>
<evidence type="ECO:0000259" key="8">
    <source>
        <dbReference type="Pfam" id="PF01266"/>
    </source>
</evidence>
<keyword evidence="10" id="KW-1185">Reference proteome</keyword>
<dbReference type="eggNOG" id="KOG3923">
    <property type="taxonomic scope" value="Eukaryota"/>
</dbReference>
<dbReference type="EMBL" id="GL996499">
    <property type="protein sequence ID" value="EGW35478.1"/>
    <property type="molecule type" value="Genomic_DNA"/>
</dbReference>
<dbReference type="SUPFAM" id="SSF51971">
    <property type="entry name" value="Nucleotide-binding domain"/>
    <property type="match status" value="1"/>
</dbReference>
<dbReference type="GO" id="GO:0071949">
    <property type="term" value="F:FAD binding"/>
    <property type="evidence" value="ECO:0007669"/>
    <property type="project" value="InterPro"/>
</dbReference>
<dbReference type="OMA" id="LWWPYRI"/>
<keyword evidence="7" id="KW-0732">Signal</keyword>
<organism evidence="10">
    <name type="scientific">Spathaspora passalidarum (strain NRRL Y-27907 / 11-Y1)</name>
    <dbReference type="NCBI Taxonomy" id="619300"/>
    <lineage>
        <taxon>Eukaryota</taxon>
        <taxon>Fungi</taxon>
        <taxon>Dikarya</taxon>
        <taxon>Ascomycota</taxon>
        <taxon>Saccharomycotina</taxon>
        <taxon>Pichiomycetes</taxon>
        <taxon>Debaryomycetaceae</taxon>
        <taxon>Spathaspora</taxon>
    </lineage>
</organism>
<keyword evidence="5" id="KW-0560">Oxidoreductase</keyword>
<comment type="cofactor">
    <cofactor evidence="1 6">
        <name>FAD</name>
        <dbReference type="ChEBI" id="CHEBI:57692"/>
    </cofactor>
</comment>
<dbReference type="Pfam" id="PF01266">
    <property type="entry name" value="DAO"/>
    <property type="match status" value="1"/>
</dbReference>
<feature type="binding site" evidence="6">
    <location>
        <begin position="57"/>
        <end position="58"/>
    </location>
    <ligand>
        <name>FAD</name>
        <dbReference type="ChEBI" id="CHEBI:57692"/>
    </ligand>
</feature>
<dbReference type="SUPFAM" id="SSF54373">
    <property type="entry name" value="FAD-linked reductases, C-terminal domain"/>
    <property type="match status" value="1"/>
</dbReference>
<dbReference type="Proteomes" id="UP000000709">
    <property type="component" value="Unassembled WGS sequence"/>
</dbReference>
<dbReference type="InterPro" id="IPR023209">
    <property type="entry name" value="DAO"/>
</dbReference>
<dbReference type="GeneID" id="18872571"/>
<dbReference type="Gene3D" id="3.40.50.720">
    <property type="entry name" value="NAD(P)-binding Rossmann-like Domain"/>
    <property type="match status" value="1"/>
</dbReference>
<feature type="binding site" evidence="6">
    <location>
        <position position="336"/>
    </location>
    <ligand>
        <name>D-dopa</name>
        <dbReference type="ChEBI" id="CHEBI:149689"/>
    </ligand>
</feature>
<comment type="similarity">
    <text evidence="2">Belongs to the DAMOX/DASOX family.</text>
</comment>
<dbReference type="RefSeq" id="XP_007372890.1">
    <property type="nucleotide sequence ID" value="XM_007372828.1"/>
</dbReference>
<keyword evidence="3" id="KW-0285">Flavoprotein</keyword>
<dbReference type="GO" id="GO:0005737">
    <property type="term" value="C:cytoplasm"/>
    <property type="evidence" value="ECO:0007669"/>
    <property type="project" value="TreeGrafter"/>
</dbReference>
<dbReference type="InterPro" id="IPR006076">
    <property type="entry name" value="FAD-dep_OxRdtase"/>
</dbReference>